<accession>A0A8S2T0H0</accession>
<evidence type="ECO:0000313" key="1">
    <source>
        <dbReference type="EMBL" id="CAF1469966.1"/>
    </source>
</evidence>
<sequence>MTMLGFNYECRNSGICISYDRQCDDHCNSNYTNDDNFFYKLESIYQFCLELLSSTERSNTHPDKNCFLGADEYYCNTDPTPNLPYRYYANQFMRKYILTIHLLIYPLLTKSTTEEKENTTTKSFSTKVTNIVQSMTDLFQTSLLFKKNKILVQAYQTYVKQKSFEGWICNLSIAVFIKNNQQQ</sequence>
<organism evidence="2 3">
    <name type="scientific">Didymodactylos carnosus</name>
    <dbReference type="NCBI Taxonomy" id="1234261"/>
    <lineage>
        <taxon>Eukaryota</taxon>
        <taxon>Metazoa</taxon>
        <taxon>Spiralia</taxon>
        <taxon>Gnathifera</taxon>
        <taxon>Rotifera</taxon>
        <taxon>Eurotatoria</taxon>
        <taxon>Bdelloidea</taxon>
        <taxon>Philodinida</taxon>
        <taxon>Philodinidae</taxon>
        <taxon>Didymodactylos</taxon>
    </lineage>
</organism>
<protein>
    <submittedName>
        <fullName evidence="2">Uncharacterized protein</fullName>
    </submittedName>
</protein>
<dbReference type="Proteomes" id="UP000682733">
    <property type="component" value="Unassembled WGS sequence"/>
</dbReference>
<dbReference type="Proteomes" id="UP000677228">
    <property type="component" value="Unassembled WGS sequence"/>
</dbReference>
<evidence type="ECO:0000313" key="3">
    <source>
        <dbReference type="Proteomes" id="UP000682733"/>
    </source>
</evidence>
<dbReference type="AlphaFoldDB" id="A0A8S2T0H0"/>
<proteinExistence type="predicted"/>
<evidence type="ECO:0000313" key="2">
    <source>
        <dbReference type="EMBL" id="CAF4262092.1"/>
    </source>
</evidence>
<comment type="caution">
    <text evidence="2">The sequence shown here is derived from an EMBL/GenBank/DDBJ whole genome shotgun (WGS) entry which is preliminary data.</text>
</comment>
<dbReference type="EMBL" id="CAJOBA010053148">
    <property type="protein sequence ID" value="CAF4262092.1"/>
    <property type="molecule type" value="Genomic_DNA"/>
</dbReference>
<name>A0A8S2T0H0_9BILA</name>
<reference evidence="2" key="1">
    <citation type="submission" date="2021-02" db="EMBL/GenBank/DDBJ databases">
        <authorList>
            <person name="Nowell W R."/>
        </authorList>
    </citation>
    <scope>NUCLEOTIDE SEQUENCE</scope>
</reference>
<gene>
    <name evidence="1" type="ORF">OVA965_LOCUS35616</name>
    <name evidence="2" type="ORF">TMI583_LOCUS36590</name>
</gene>
<dbReference type="EMBL" id="CAJNOK010031255">
    <property type="protein sequence ID" value="CAF1469966.1"/>
    <property type="molecule type" value="Genomic_DNA"/>
</dbReference>